<accession>A0A5C3QUA1</accession>
<dbReference type="EMBL" id="ML178818">
    <property type="protein sequence ID" value="TFL04420.1"/>
    <property type="molecule type" value="Genomic_DNA"/>
</dbReference>
<proteinExistence type="predicted"/>
<evidence type="ECO:0000313" key="2">
    <source>
        <dbReference type="Proteomes" id="UP000305067"/>
    </source>
</evidence>
<keyword evidence="2" id="KW-1185">Reference proteome</keyword>
<reference evidence="1 2" key="1">
    <citation type="journal article" date="2019" name="Nat. Ecol. Evol.">
        <title>Megaphylogeny resolves global patterns of mushroom evolution.</title>
        <authorList>
            <person name="Varga T."/>
            <person name="Krizsan K."/>
            <person name="Foldi C."/>
            <person name="Dima B."/>
            <person name="Sanchez-Garcia M."/>
            <person name="Sanchez-Ramirez S."/>
            <person name="Szollosi G.J."/>
            <person name="Szarkandi J.G."/>
            <person name="Papp V."/>
            <person name="Albert L."/>
            <person name="Andreopoulos W."/>
            <person name="Angelini C."/>
            <person name="Antonin V."/>
            <person name="Barry K.W."/>
            <person name="Bougher N.L."/>
            <person name="Buchanan P."/>
            <person name="Buyck B."/>
            <person name="Bense V."/>
            <person name="Catcheside P."/>
            <person name="Chovatia M."/>
            <person name="Cooper J."/>
            <person name="Damon W."/>
            <person name="Desjardin D."/>
            <person name="Finy P."/>
            <person name="Geml J."/>
            <person name="Haridas S."/>
            <person name="Hughes K."/>
            <person name="Justo A."/>
            <person name="Karasinski D."/>
            <person name="Kautmanova I."/>
            <person name="Kiss B."/>
            <person name="Kocsube S."/>
            <person name="Kotiranta H."/>
            <person name="LaButti K.M."/>
            <person name="Lechner B.E."/>
            <person name="Liimatainen K."/>
            <person name="Lipzen A."/>
            <person name="Lukacs Z."/>
            <person name="Mihaltcheva S."/>
            <person name="Morgado L.N."/>
            <person name="Niskanen T."/>
            <person name="Noordeloos M.E."/>
            <person name="Ohm R.A."/>
            <person name="Ortiz-Santana B."/>
            <person name="Ovrebo C."/>
            <person name="Racz N."/>
            <person name="Riley R."/>
            <person name="Savchenko A."/>
            <person name="Shiryaev A."/>
            <person name="Soop K."/>
            <person name="Spirin V."/>
            <person name="Szebenyi C."/>
            <person name="Tomsovsky M."/>
            <person name="Tulloss R.E."/>
            <person name="Uehling J."/>
            <person name="Grigoriev I.V."/>
            <person name="Vagvolgyi C."/>
            <person name="Papp T."/>
            <person name="Martin F.M."/>
            <person name="Miettinen O."/>
            <person name="Hibbett D.S."/>
            <person name="Nagy L.G."/>
        </authorList>
    </citation>
    <scope>NUCLEOTIDE SEQUENCE [LARGE SCALE GENOMIC DNA]</scope>
    <source>
        <strain evidence="1 2">CBS 309.79</strain>
    </source>
</reference>
<dbReference type="AlphaFoldDB" id="A0A5C3QUA1"/>
<evidence type="ECO:0000313" key="1">
    <source>
        <dbReference type="EMBL" id="TFL04420.1"/>
    </source>
</evidence>
<sequence>MPPFPLSLPQARERSHTSGVLDRRWAVLDRAGRRGVHWRSKSGFWEETSGESRCGADSLGFGL</sequence>
<name>A0A5C3QUA1_9AGAR</name>
<dbReference type="Proteomes" id="UP000305067">
    <property type="component" value="Unassembled WGS sequence"/>
</dbReference>
<gene>
    <name evidence="1" type="ORF">BDV98DRAFT_562214</name>
</gene>
<protein>
    <submittedName>
        <fullName evidence="1">Uncharacterized protein</fullName>
    </submittedName>
</protein>
<organism evidence="1 2">
    <name type="scientific">Pterulicium gracile</name>
    <dbReference type="NCBI Taxonomy" id="1884261"/>
    <lineage>
        <taxon>Eukaryota</taxon>
        <taxon>Fungi</taxon>
        <taxon>Dikarya</taxon>
        <taxon>Basidiomycota</taxon>
        <taxon>Agaricomycotina</taxon>
        <taxon>Agaricomycetes</taxon>
        <taxon>Agaricomycetidae</taxon>
        <taxon>Agaricales</taxon>
        <taxon>Pleurotineae</taxon>
        <taxon>Pterulaceae</taxon>
        <taxon>Pterulicium</taxon>
    </lineage>
</organism>